<dbReference type="eggNOG" id="COG0346">
    <property type="taxonomic scope" value="Bacteria"/>
</dbReference>
<feature type="domain" description="VOC" evidence="1">
    <location>
        <begin position="152"/>
        <end position="271"/>
    </location>
</feature>
<dbReference type="AlphaFoldDB" id="I4YPV2"/>
<organism evidence="2 3">
    <name type="scientific">Microvirga lotononidis</name>
    <dbReference type="NCBI Taxonomy" id="864069"/>
    <lineage>
        <taxon>Bacteria</taxon>
        <taxon>Pseudomonadati</taxon>
        <taxon>Pseudomonadota</taxon>
        <taxon>Alphaproteobacteria</taxon>
        <taxon>Hyphomicrobiales</taxon>
        <taxon>Methylobacteriaceae</taxon>
        <taxon>Microvirga</taxon>
    </lineage>
</organism>
<dbReference type="GO" id="GO:0016829">
    <property type="term" value="F:lyase activity"/>
    <property type="evidence" value="ECO:0007669"/>
    <property type="project" value="UniProtKB-KW"/>
</dbReference>
<dbReference type="STRING" id="864069.MicloDRAFT_00067240"/>
<proteinExistence type="predicted"/>
<dbReference type="PANTHER" id="PTHR36110:SF2">
    <property type="entry name" value="RING-CLEAVING DIOXYGENASE MHQE-RELATED"/>
    <property type="match status" value="1"/>
</dbReference>
<feature type="domain" description="VOC" evidence="1">
    <location>
        <begin position="5"/>
        <end position="130"/>
    </location>
</feature>
<sequence length="320" mass="35810">MVGRGLHHITLISSDAERSCRFYAGLLGMRLVKRTVSYEDPGSFHLCMGDEKGRPGTLFTLLPWQRVQRGRLGACEAWATTFRVPDGSLDWWAQRLQAAGVRHDRVETAFGERSVLLEDPDGASLSLVEKDEPVSDGPWRNPHVPDDCAIQGLHDLVLKVRRADPLIEMFREVFGFARCSTVGNLSRLEAHGGAGGVVTLDEAKRLARGQLGAGSIHHVAIRAHDAADLATMVRELRDRYGIIADEVRNRTYYRAVKFRSTCGLLLEIATDEPGFEFDESYETLGRTLKLPSSLEMRRDELQQLLPLLPECGRHFFEDAE</sequence>
<reference evidence="2 3" key="1">
    <citation type="submission" date="2012-02" db="EMBL/GenBank/DDBJ databases">
        <title>Improved High-Quality Draft sequence of Microvirga sp. WSM3557.</title>
        <authorList>
            <consortium name="US DOE Joint Genome Institute"/>
            <person name="Lucas S."/>
            <person name="Han J."/>
            <person name="Lapidus A."/>
            <person name="Cheng J.-F."/>
            <person name="Goodwin L."/>
            <person name="Pitluck S."/>
            <person name="Peters L."/>
            <person name="Zhang X."/>
            <person name="Detter J.C."/>
            <person name="Han C."/>
            <person name="Tapia R."/>
            <person name="Land M."/>
            <person name="Hauser L."/>
            <person name="Kyrpides N."/>
            <person name="Ivanova N."/>
            <person name="Pagani I."/>
            <person name="Brau L."/>
            <person name="Yates R."/>
            <person name="O'Hara G."/>
            <person name="Rui T."/>
            <person name="Howieson J."/>
            <person name="Reeve W."/>
            <person name="Woyke T."/>
        </authorList>
    </citation>
    <scope>NUCLEOTIDE SEQUENCE [LARGE SCALE GENOMIC DNA]</scope>
    <source>
        <strain evidence="2 3">WSM3557</strain>
    </source>
</reference>
<name>I4YPV2_9HYPH</name>
<dbReference type="HOGENOM" id="CLU_057821_0_0_5"/>
<dbReference type="PATRIC" id="fig|864069.3.peg.7186"/>
<evidence type="ECO:0000259" key="1">
    <source>
        <dbReference type="PROSITE" id="PS51819"/>
    </source>
</evidence>
<dbReference type="EMBL" id="JH660647">
    <property type="protein sequence ID" value="EIM25994.1"/>
    <property type="molecule type" value="Genomic_DNA"/>
</dbReference>
<dbReference type="PROSITE" id="PS51819">
    <property type="entry name" value="VOC"/>
    <property type="match status" value="2"/>
</dbReference>
<dbReference type="InterPro" id="IPR037523">
    <property type="entry name" value="VOC_core"/>
</dbReference>
<dbReference type="OrthoDB" id="8250053at2"/>
<keyword evidence="3" id="KW-1185">Reference proteome</keyword>
<dbReference type="InterPro" id="IPR029068">
    <property type="entry name" value="Glyas_Bleomycin-R_OHBP_Dase"/>
</dbReference>
<evidence type="ECO:0000313" key="2">
    <source>
        <dbReference type="EMBL" id="EIM25994.1"/>
    </source>
</evidence>
<dbReference type="PANTHER" id="PTHR36110">
    <property type="entry name" value="RING-CLEAVING DIOXYGENASE MHQE-RELATED"/>
    <property type="match status" value="1"/>
</dbReference>
<evidence type="ECO:0000313" key="3">
    <source>
        <dbReference type="Proteomes" id="UP000003947"/>
    </source>
</evidence>
<keyword evidence="2" id="KW-0456">Lyase</keyword>
<dbReference type="Gene3D" id="3.10.180.10">
    <property type="entry name" value="2,3-Dihydroxybiphenyl 1,2-Dioxygenase, domain 1"/>
    <property type="match status" value="2"/>
</dbReference>
<accession>I4YPV2</accession>
<gene>
    <name evidence="2" type="ORF">MicloDRAFT_00067240</name>
</gene>
<protein>
    <submittedName>
        <fullName evidence="2">Lactoylglutathione lyase-like lyase</fullName>
    </submittedName>
</protein>
<dbReference type="RefSeq" id="WP_009764681.1">
    <property type="nucleotide sequence ID" value="NZ_CP141048.1"/>
</dbReference>
<dbReference type="InterPro" id="IPR004360">
    <property type="entry name" value="Glyas_Fos-R_dOase_dom"/>
</dbReference>
<dbReference type="InterPro" id="IPR052537">
    <property type="entry name" value="Extradiol_RC_dioxygenase"/>
</dbReference>
<dbReference type="Pfam" id="PF00903">
    <property type="entry name" value="Glyoxalase"/>
    <property type="match status" value="1"/>
</dbReference>
<dbReference type="Proteomes" id="UP000003947">
    <property type="component" value="Unassembled WGS sequence"/>
</dbReference>
<dbReference type="SUPFAM" id="SSF54593">
    <property type="entry name" value="Glyoxalase/Bleomycin resistance protein/Dihydroxybiphenyl dioxygenase"/>
    <property type="match status" value="1"/>
</dbReference>